<feature type="chain" id="PRO_5043545531" description="Lipoprotein" evidence="2">
    <location>
        <begin position="24"/>
        <end position="92"/>
    </location>
</feature>
<dbReference type="RefSeq" id="WP_012455694.1">
    <property type="nucleotide sequence ID" value="NZ_QFOQ01000013.1"/>
</dbReference>
<evidence type="ECO:0000313" key="3">
    <source>
        <dbReference type="EMBL" id="KAB7783690.1"/>
    </source>
</evidence>
<proteinExistence type="predicted"/>
<accession>A0A177I3B7</accession>
<organism evidence="3 4">
    <name type="scientific">Methylorubrum populi</name>
    <dbReference type="NCBI Taxonomy" id="223967"/>
    <lineage>
        <taxon>Bacteria</taxon>
        <taxon>Pseudomonadati</taxon>
        <taxon>Pseudomonadota</taxon>
        <taxon>Alphaproteobacteria</taxon>
        <taxon>Hyphomicrobiales</taxon>
        <taxon>Methylobacteriaceae</taxon>
        <taxon>Methylorubrum</taxon>
    </lineage>
</organism>
<name>A0A177I3B7_9HYPH</name>
<feature type="compositionally biased region" description="Polar residues" evidence="1">
    <location>
        <begin position="21"/>
        <end position="43"/>
    </location>
</feature>
<dbReference type="Proteomes" id="UP000469949">
    <property type="component" value="Unassembled WGS sequence"/>
</dbReference>
<evidence type="ECO:0000256" key="2">
    <source>
        <dbReference type="SAM" id="SignalP"/>
    </source>
</evidence>
<feature type="compositionally biased region" description="Basic and acidic residues" evidence="1">
    <location>
        <begin position="80"/>
        <end position="92"/>
    </location>
</feature>
<evidence type="ECO:0008006" key="5">
    <source>
        <dbReference type="Google" id="ProtNLM"/>
    </source>
</evidence>
<reference evidence="3 4" key="1">
    <citation type="submission" date="2019-10" db="EMBL/GenBank/DDBJ databases">
        <title>Draft Genome Sequence of the Caffeine Degrading Methylotroph Methylorubrum populi PINKEL.</title>
        <authorList>
            <person name="Dawson S.C."/>
            <person name="Zhang X."/>
            <person name="Wright M.E."/>
            <person name="Sharma G."/>
            <person name="Langner J.T."/>
            <person name="Ditty J.L."/>
            <person name="Subuyuj G.A."/>
        </authorList>
    </citation>
    <scope>NUCLEOTIDE SEQUENCE [LARGE SCALE GENOMIC DNA]</scope>
    <source>
        <strain evidence="3 4">Pinkel</strain>
    </source>
</reference>
<feature type="compositionally biased region" description="Gly residues" evidence="1">
    <location>
        <begin position="59"/>
        <end position="68"/>
    </location>
</feature>
<keyword evidence="2" id="KW-0732">Signal</keyword>
<dbReference type="EMBL" id="WEKV01000014">
    <property type="protein sequence ID" value="KAB7783690.1"/>
    <property type="molecule type" value="Genomic_DNA"/>
</dbReference>
<protein>
    <recommendedName>
        <fullName evidence="5">Lipoprotein</fullName>
    </recommendedName>
</protein>
<comment type="caution">
    <text evidence="3">The sequence shown here is derived from an EMBL/GenBank/DDBJ whole genome shotgun (WGS) entry which is preliminary data.</text>
</comment>
<feature type="signal peptide" evidence="2">
    <location>
        <begin position="1"/>
        <end position="23"/>
    </location>
</feature>
<evidence type="ECO:0000256" key="1">
    <source>
        <dbReference type="SAM" id="MobiDB-lite"/>
    </source>
</evidence>
<sequence length="92" mass="8935">MMKIHTACLAALLLAGGLGTASAQETSGQGAAQPSAPSGTSRAGTAGEMQKGDAMKAGEMGGGSGNTGVPGTSPAAEGNKNQDSRTTKTRDR</sequence>
<dbReference type="AlphaFoldDB" id="A0A177I3B7"/>
<evidence type="ECO:0000313" key="4">
    <source>
        <dbReference type="Proteomes" id="UP000469949"/>
    </source>
</evidence>
<gene>
    <name evidence="3" type="ORF">F8B43_3613</name>
</gene>
<feature type="region of interest" description="Disordered" evidence="1">
    <location>
        <begin position="19"/>
        <end position="92"/>
    </location>
</feature>
<dbReference type="OMA" id="MKIHTAC"/>